<keyword evidence="4 9" id="KW-0997">Cell inner membrane</keyword>
<dbReference type="Pfam" id="PF04290">
    <property type="entry name" value="DctQ"/>
    <property type="match status" value="1"/>
</dbReference>
<keyword evidence="12" id="KW-1185">Reference proteome</keyword>
<evidence type="ECO:0000256" key="7">
    <source>
        <dbReference type="ARBA" id="ARBA00023136"/>
    </source>
</evidence>
<comment type="subcellular location">
    <subcellularLocation>
        <location evidence="1 9">Cell inner membrane</location>
        <topology evidence="1 9">Multi-pass membrane protein</topology>
    </subcellularLocation>
</comment>
<dbReference type="GO" id="GO:0005886">
    <property type="term" value="C:plasma membrane"/>
    <property type="evidence" value="ECO:0007669"/>
    <property type="project" value="UniProtKB-SubCell"/>
</dbReference>
<dbReference type="PANTHER" id="PTHR35011">
    <property type="entry name" value="2,3-DIKETO-L-GULONATE TRAP TRANSPORTER SMALL PERMEASE PROTEIN YIAM"/>
    <property type="match status" value="1"/>
</dbReference>
<dbReference type="GO" id="GO:0022857">
    <property type="term" value="F:transmembrane transporter activity"/>
    <property type="evidence" value="ECO:0007669"/>
    <property type="project" value="UniProtKB-UniRule"/>
</dbReference>
<organism evidence="11 12">
    <name type="scientific">Mesorhizobium waimense</name>
    <dbReference type="NCBI Taxonomy" id="1300307"/>
    <lineage>
        <taxon>Bacteria</taxon>
        <taxon>Pseudomonadati</taxon>
        <taxon>Pseudomonadota</taxon>
        <taxon>Alphaproteobacteria</taxon>
        <taxon>Hyphomicrobiales</taxon>
        <taxon>Phyllobacteriaceae</taxon>
        <taxon>Mesorhizobium</taxon>
    </lineage>
</organism>
<feature type="transmembrane region" description="Helical" evidence="9">
    <location>
        <begin position="99"/>
        <end position="120"/>
    </location>
</feature>
<keyword evidence="2 9" id="KW-0813">Transport</keyword>
<dbReference type="InterPro" id="IPR055348">
    <property type="entry name" value="DctQ"/>
</dbReference>
<dbReference type="PANTHER" id="PTHR35011:SF2">
    <property type="entry name" value="2,3-DIKETO-L-GULONATE TRAP TRANSPORTER SMALL PERMEASE PROTEIN YIAM"/>
    <property type="match status" value="1"/>
</dbReference>
<keyword evidence="5 9" id="KW-0812">Transmembrane</keyword>
<reference evidence="11 12" key="1">
    <citation type="submission" date="2018-09" db="EMBL/GenBank/DDBJ databases">
        <title>Mesorhizobium carmichaelinearum sp. nov. isolated from Carmichaelinea spp. root nodules in New Zealand.</title>
        <authorList>
            <person name="De Meyer S.E."/>
        </authorList>
    </citation>
    <scope>NUCLEOTIDE SEQUENCE [LARGE SCALE GENOMIC DNA]</scope>
    <source>
        <strain evidence="11 12">ICMP19557</strain>
    </source>
</reference>
<protein>
    <recommendedName>
        <fullName evidence="9">TRAP transporter small permease protein</fullName>
    </recommendedName>
</protein>
<evidence type="ECO:0000256" key="5">
    <source>
        <dbReference type="ARBA" id="ARBA00022692"/>
    </source>
</evidence>
<feature type="transmembrane region" description="Helical" evidence="9">
    <location>
        <begin position="62"/>
        <end position="78"/>
    </location>
</feature>
<evidence type="ECO:0000256" key="2">
    <source>
        <dbReference type="ARBA" id="ARBA00022448"/>
    </source>
</evidence>
<comment type="caution">
    <text evidence="11">The sequence shown here is derived from an EMBL/GenBank/DDBJ whole genome shotgun (WGS) entry which is preliminary data.</text>
</comment>
<sequence>MAFTGGESRVNPSLRNLGRWLYRRAENVLAVMLAAMFAAFLLQIVFRYLLNMPIGWTNEISVILWIWLVLWGAAFVVREEEEIRFDLFYASAPPRVRRIMFLIAATSLIALYAISFPAVLDYVTFMKVEKTAYLKIRFDWLFSIYIIFVVAIILRYLWLSWQAVFGKAPKEFDPTKAGSGV</sequence>
<accession>A0A3A5L2S2</accession>
<evidence type="ECO:0000256" key="9">
    <source>
        <dbReference type="RuleBase" id="RU369079"/>
    </source>
</evidence>
<evidence type="ECO:0000256" key="1">
    <source>
        <dbReference type="ARBA" id="ARBA00004429"/>
    </source>
</evidence>
<comment type="subunit">
    <text evidence="9">The complex comprises the extracytoplasmic solute receptor protein and the two transmembrane proteins.</text>
</comment>
<feature type="domain" description="Tripartite ATP-independent periplasmic transporters DctQ component" evidence="10">
    <location>
        <begin position="36"/>
        <end position="162"/>
    </location>
</feature>
<evidence type="ECO:0000256" key="3">
    <source>
        <dbReference type="ARBA" id="ARBA00022475"/>
    </source>
</evidence>
<dbReference type="InterPro" id="IPR007387">
    <property type="entry name" value="TRAP_DctQ"/>
</dbReference>
<gene>
    <name evidence="11" type="ORF">D3227_09145</name>
</gene>
<dbReference type="EMBL" id="QZWZ01000005">
    <property type="protein sequence ID" value="RJT40695.1"/>
    <property type="molecule type" value="Genomic_DNA"/>
</dbReference>
<dbReference type="OrthoDB" id="4250245at2"/>
<keyword evidence="3" id="KW-1003">Cell membrane</keyword>
<dbReference type="GO" id="GO:0015740">
    <property type="term" value="P:C4-dicarboxylate transport"/>
    <property type="evidence" value="ECO:0007669"/>
    <property type="project" value="TreeGrafter"/>
</dbReference>
<dbReference type="AlphaFoldDB" id="A0A3A5L2S2"/>
<keyword evidence="7 9" id="KW-0472">Membrane</keyword>
<evidence type="ECO:0000256" key="8">
    <source>
        <dbReference type="ARBA" id="ARBA00038436"/>
    </source>
</evidence>
<evidence type="ECO:0000313" key="12">
    <source>
        <dbReference type="Proteomes" id="UP000272706"/>
    </source>
</evidence>
<evidence type="ECO:0000256" key="4">
    <source>
        <dbReference type="ARBA" id="ARBA00022519"/>
    </source>
</evidence>
<comment type="function">
    <text evidence="9">Part of the tripartite ATP-independent periplasmic (TRAP) transport system.</text>
</comment>
<comment type="similarity">
    <text evidence="8 9">Belongs to the TRAP transporter small permease family.</text>
</comment>
<feature type="transmembrane region" description="Helical" evidence="9">
    <location>
        <begin position="140"/>
        <end position="158"/>
    </location>
</feature>
<evidence type="ECO:0000256" key="6">
    <source>
        <dbReference type="ARBA" id="ARBA00022989"/>
    </source>
</evidence>
<evidence type="ECO:0000259" key="10">
    <source>
        <dbReference type="Pfam" id="PF04290"/>
    </source>
</evidence>
<name>A0A3A5L2S2_9HYPH</name>
<evidence type="ECO:0000313" key="11">
    <source>
        <dbReference type="EMBL" id="RJT40695.1"/>
    </source>
</evidence>
<proteinExistence type="inferred from homology"/>
<keyword evidence="6 9" id="KW-1133">Transmembrane helix</keyword>
<dbReference type="Proteomes" id="UP000272706">
    <property type="component" value="Unassembled WGS sequence"/>
</dbReference>
<feature type="transmembrane region" description="Helical" evidence="9">
    <location>
        <begin position="28"/>
        <end position="50"/>
    </location>
</feature>